<dbReference type="Gene3D" id="1.10.10.10">
    <property type="entry name" value="Winged helix-like DNA-binding domain superfamily/Winged helix DNA-binding domain"/>
    <property type="match status" value="1"/>
</dbReference>
<dbReference type="InterPro" id="IPR036388">
    <property type="entry name" value="WH-like_DNA-bd_sf"/>
</dbReference>
<dbReference type="SUPFAM" id="SSF48452">
    <property type="entry name" value="TPR-like"/>
    <property type="match status" value="1"/>
</dbReference>
<dbReference type="SUPFAM" id="SSF46894">
    <property type="entry name" value="C-terminal effector domain of the bipartite response regulators"/>
    <property type="match status" value="1"/>
</dbReference>
<dbReference type="CDD" id="cd06170">
    <property type="entry name" value="LuxR_C_like"/>
    <property type="match status" value="1"/>
</dbReference>
<dbReference type="InterPro" id="IPR058852">
    <property type="entry name" value="HTH_77"/>
</dbReference>
<dbReference type="SMART" id="SM00421">
    <property type="entry name" value="HTH_LUXR"/>
    <property type="match status" value="1"/>
</dbReference>
<dbReference type="InterPro" id="IPR000792">
    <property type="entry name" value="Tscrpt_reg_LuxR_C"/>
</dbReference>
<evidence type="ECO:0000259" key="1">
    <source>
        <dbReference type="PROSITE" id="PS50043"/>
    </source>
</evidence>
<gene>
    <name evidence="2" type="ORF">GCM10009798_05520</name>
</gene>
<dbReference type="Pfam" id="PF25872">
    <property type="entry name" value="HTH_77"/>
    <property type="match status" value="1"/>
</dbReference>
<proteinExistence type="predicted"/>
<evidence type="ECO:0000313" key="2">
    <source>
        <dbReference type="EMBL" id="GAA1949203.1"/>
    </source>
</evidence>
<dbReference type="PRINTS" id="PR00364">
    <property type="entry name" value="DISEASERSIST"/>
</dbReference>
<dbReference type="RefSeq" id="WP_344042173.1">
    <property type="nucleotide sequence ID" value="NZ_BAAAPB010000001.1"/>
</dbReference>
<accession>A0ABN2QBT8</accession>
<dbReference type="PANTHER" id="PTHR47691:SF3">
    <property type="entry name" value="HTH-TYPE TRANSCRIPTIONAL REGULATOR RV0890C-RELATED"/>
    <property type="match status" value="1"/>
</dbReference>
<protein>
    <submittedName>
        <fullName evidence="2">LuxR family transcriptional regulator</fullName>
    </submittedName>
</protein>
<dbReference type="Gene3D" id="1.25.40.10">
    <property type="entry name" value="Tetratricopeptide repeat domain"/>
    <property type="match status" value="1"/>
</dbReference>
<dbReference type="SUPFAM" id="SSF52540">
    <property type="entry name" value="P-loop containing nucleoside triphosphate hydrolases"/>
    <property type="match status" value="1"/>
</dbReference>
<name>A0ABN2QBT8_9ACTN</name>
<dbReference type="PANTHER" id="PTHR47691">
    <property type="entry name" value="REGULATOR-RELATED"/>
    <property type="match status" value="1"/>
</dbReference>
<comment type="caution">
    <text evidence="2">The sequence shown here is derived from an EMBL/GenBank/DDBJ whole genome shotgun (WGS) entry which is preliminary data.</text>
</comment>
<dbReference type="InterPro" id="IPR011990">
    <property type="entry name" value="TPR-like_helical_dom_sf"/>
</dbReference>
<dbReference type="InterPro" id="IPR027417">
    <property type="entry name" value="P-loop_NTPase"/>
</dbReference>
<organism evidence="2 3">
    <name type="scientific">Nocardioides panacihumi</name>
    <dbReference type="NCBI Taxonomy" id="400774"/>
    <lineage>
        <taxon>Bacteria</taxon>
        <taxon>Bacillati</taxon>
        <taxon>Actinomycetota</taxon>
        <taxon>Actinomycetes</taxon>
        <taxon>Propionibacteriales</taxon>
        <taxon>Nocardioidaceae</taxon>
        <taxon>Nocardioides</taxon>
    </lineage>
</organism>
<dbReference type="PRINTS" id="PR00038">
    <property type="entry name" value="HTHLUXR"/>
</dbReference>
<dbReference type="Gene3D" id="3.40.50.300">
    <property type="entry name" value="P-loop containing nucleotide triphosphate hydrolases"/>
    <property type="match status" value="1"/>
</dbReference>
<dbReference type="PROSITE" id="PS50043">
    <property type="entry name" value="HTH_LUXR_2"/>
    <property type="match status" value="1"/>
</dbReference>
<dbReference type="Pfam" id="PF13401">
    <property type="entry name" value="AAA_22"/>
    <property type="match status" value="1"/>
</dbReference>
<sequence length="771" mass="84466">MASRSAKAPSQIPVELTSFVGRRQDLAAVRQLCSTARLVTLTGFGGVGKTRLALRVATDLRRAFPDGVYLVELASLTDPALLPHTVIDAMGIQDQSSRTPVTVLEEYLRARHLLLILDNCEHLVDAVAELADQVLRSAPEVRILATSRQALRIDGEYVYPVAPLPAPHPETAIRPGTALQYPAVMLFAERSAAVVPGFELTPENEDAVVRLCQRLEGIPLAIELAAVRLRVLTPAELVDRLDDRFGLLREGSRNLPQRHQTLQALIDWSHDLCTPAEQALWARASVFAGGFTLDAMEAVCTDTDLHATAVLDTVSGLVDKSIFLRDEHAGHVRFRMLETLRAYGQAQLAAAGILEEFGRRHVRWCLSLVETAGDEWVGPHQSEWAARLETEHANLRRALEFGTSEVGEARTALRMAAVPWLWGGTSHLNEGRLWLDRALALDSEPSHERAWALATAAYIATFQGDDVATSTLPEDALGLARELDDPAAIAYSLHVLGMRQTVSADPASAIPLLTEALEGYVRTGVQVQYPDSLRVELAAAYLFQGEVDEAATIVDALYEQCQTNGDRWNLSYALWGQGYVALVRGELGRAETHLLEALAIKQEMHDGVGLAFTLELLAWTAAAQRETTRSAILFGAADWLWESVLGTPHLAGQREQFEAMARRQIGDAEFELALGRGRSMSTDEVVRLGLRQESTPMSSHDVARAEVALTRRQQEVAEMIAAGMTNKEIAARLVISLRTAEGHVEGILTKLGFTTRTQIATWLAQQSADHH</sequence>
<dbReference type="Pfam" id="PF00196">
    <property type="entry name" value="GerE"/>
    <property type="match status" value="1"/>
</dbReference>
<reference evidence="2 3" key="1">
    <citation type="journal article" date="2019" name="Int. J. Syst. Evol. Microbiol.">
        <title>The Global Catalogue of Microorganisms (GCM) 10K type strain sequencing project: providing services to taxonomists for standard genome sequencing and annotation.</title>
        <authorList>
            <consortium name="The Broad Institute Genomics Platform"/>
            <consortium name="The Broad Institute Genome Sequencing Center for Infectious Disease"/>
            <person name="Wu L."/>
            <person name="Ma J."/>
        </authorList>
    </citation>
    <scope>NUCLEOTIDE SEQUENCE [LARGE SCALE GENOMIC DNA]</scope>
    <source>
        <strain evidence="2 3">JCM 15309</strain>
    </source>
</reference>
<dbReference type="Proteomes" id="UP001500571">
    <property type="component" value="Unassembled WGS sequence"/>
</dbReference>
<dbReference type="InterPro" id="IPR016032">
    <property type="entry name" value="Sig_transdc_resp-reg_C-effctor"/>
</dbReference>
<dbReference type="EMBL" id="BAAAPB010000001">
    <property type="protein sequence ID" value="GAA1949203.1"/>
    <property type="molecule type" value="Genomic_DNA"/>
</dbReference>
<keyword evidence="3" id="KW-1185">Reference proteome</keyword>
<evidence type="ECO:0000313" key="3">
    <source>
        <dbReference type="Proteomes" id="UP001500571"/>
    </source>
</evidence>
<feature type="domain" description="HTH luxR-type" evidence="1">
    <location>
        <begin position="702"/>
        <end position="767"/>
    </location>
</feature>
<dbReference type="InterPro" id="IPR049945">
    <property type="entry name" value="AAA_22"/>
</dbReference>